<protein>
    <submittedName>
        <fullName evidence="1">Uncharacterized protein</fullName>
    </submittedName>
</protein>
<dbReference type="AlphaFoldDB" id="F3L3N8"/>
<gene>
    <name evidence="1" type="ORF">IMCC3088_2230</name>
</gene>
<evidence type="ECO:0000313" key="2">
    <source>
        <dbReference type="Proteomes" id="UP000005615"/>
    </source>
</evidence>
<reference evidence="1 2" key="1">
    <citation type="journal article" date="2011" name="J. Bacteriol.">
        <title>Genome sequence of strain IMCC3088, a proteorhodopsin-containing marine bacterium belonging to the OM60/NOR5 clade.</title>
        <authorList>
            <person name="Jang Y."/>
            <person name="Oh H.M."/>
            <person name="Kang I."/>
            <person name="Lee K."/>
            <person name="Yang S.J."/>
            <person name="Cho J.C."/>
        </authorList>
    </citation>
    <scope>NUCLEOTIDE SEQUENCE [LARGE SCALE GENOMIC DNA]</scope>
    <source>
        <strain evidence="1 2">IMCC3088</strain>
    </source>
</reference>
<keyword evidence="2" id="KW-1185">Reference proteome</keyword>
<evidence type="ECO:0000313" key="1">
    <source>
        <dbReference type="EMBL" id="EGG29068.1"/>
    </source>
</evidence>
<dbReference type="RefSeq" id="WP_009576409.1">
    <property type="nucleotide sequence ID" value="NZ_AEIG01000065.1"/>
</dbReference>
<name>F3L3N8_9GAMM</name>
<organism evidence="1 2">
    <name type="scientific">Aequoribacter fuscus</name>
    <dbReference type="NCBI Taxonomy" id="2518989"/>
    <lineage>
        <taxon>Bacteria</taxon>
        <taxon>Pseudomonadati</taxon>
        <taxon>Pseudomonadota</taxon>
        <taxon>Gammaproteobacteria</taxon>
        <taxon>Cellvibrionales</taxon>
        <taxon>Halieaceae</taxon>
        <taxon>Aequoribacter</taxon>
    </lineage>
</organism>
<proteinExistence type="predicted"/>
<dbReference type="Proteomes" id="UP000005615">
    <property type="component" value="Unassembled WGS sequence"/>
</dbReference>
<accession>F3L3N8</accession>
<sequence>MYFFQIRPLGQALISLAFMAYTLINLAQLSAAGALNAASLKTLFWQAAIALLIAEIVFHASLAIAFWKQVNAGEDERDHDIEQKAIVNSNYAHGGLLAIIFLAALGHDRVPADFYFTELATHYNIAILAAMGYLLIDAIKHGAQAIAYIRGS</sequence>
<comment type="caution">
    <text evidence="1">The sequence shown here is derived from an EMBL/GenBank/DDBJ whole genome shotgun (WGS) entry which is preliminary data.</text>
</comment>
<dbReference type="EMBL" id="AEIG01000065">
    <property type="protein sequence ID" value="EGG29068.1"/>
    <property type="molecule type" value="Genomic_DNA"/>
</dbReference>
<dbReference type="STRING" id="2518989.IMCC3088_2230"/>